<evidence type="ECO:0000313" key="2">
    <source>
        <dbReference type="EMBL" id="CAF0974427.1"/>
    </source>
</evidence>
<proteinExistence type="predicted"/>
<dbReference type="InterPro" id="IPR000198">
    <property type="entry name" value="RhoGAP_dom"/>
</dbReference>
<evidence type="ECO:0000259" key="1">
    <source>
        <dbReference type="PROSITE" id="PS50238"/>
    </source>
</evidence>
<dbReference type="GO" id="GO:0008361">
    <property type="term" value="P:regulation of cell size"/>
    <property type="evidence" value="ECO:0007669"/>
    <property type="project" value="TreeGrafter"/>
</dbReference>
<dbReference type="InterPro" id="IPR008936">
    <property type="entry name" value="Rho_GTPase_activation_prot"/>
</dbReference>
<sequence length="330" mass="37913">MNTLKKVRVLPLLLYSKDSNRANNTPELSTNFVISNEEDSSVGDCTKDSKNASIEELEERPTANWIRRQLQYFAQVRRDKNELKSRFPALATVCAPPPLFKSTLTTLTSQTHQIISPFSSLENSHQHVPIRLKLGRCVLSNETGIPLFVEKCVRFIEQHGLTVEGLYRISGFKNQVELIINKLNEDPNCDLNLLEVPASAVATAFKDMMRKLDEPILSLEQFDQCQLLTIDQLREQNFIPIQKALLRTNDLKYRTNKFIFKHLHFVSQHAALTHMDSSNLAVLWWPNLFQPQFHDLRTAEQICQKAKPLIQAIIDNYPIIFSSDQIKDKI</sequence>
<protein>
    <recommendedName>
        <fullName evidence="1">Rho-GAP domain-containing protein</fullName>
    </recommendedName>
</protein>
<gene>
    <name evidence="2" type="ORF">SEV965_LOCUS9420</name>
</gene>
<dbReference type="GO" id="GO:0005829">
    <property type="term" value="C:cytosol"/>
    <property type="evidence" value="ECO:0007669"/>
    <property type="project" value="TreeGrafter"/>
</dbReference>
<dbReference type="AlphaFoldDB" id="A0A814EV25"/>
<dbReference type="SMART" id="SM00324">
    <property type="entry name" value="RhoGAP"/>
    <property type="match status" value="1"/>
</dbReference>
<comment type="caution">
    <text evidence="2">The sequence shown here is derived from an EMBL/GenBank/DDBJ whole genome shotgun (WGS) entry which is preliminary data.</text>
</comment>
<dbReference type="GO" id="GO:0005096">
    <property type="term" value="F:GTPase activator activity"/>
    <property type="evidence" value="ECO:0007669"/>
    <property type="project" value="TreeGrafter"/>
</dbReference>
<dbReference type="PANTHER" id="PTHR46005:SF4">
    <property type="entry name" value="RHO GTPASE-ACTIVATING PROTEIN 190"/>
    <property type="match status" value="1"/>
</dbReference>
<evidence type="ECO:0000313" key="3">
    <source>
        <dbReference type="Proteomes" id="UP000663889"/>
    </source>
</evidence>
<dbReference type="Pfam" id="PF00620">
    <property type="entry name" value="RhoGAP"/>
    <property type="match status" value="1"/>
</dbReference>
<dbReference type="PROSITE" id="PS50238">
    <property type="entry name" value="RHOGAP"/>
    <property type="match status" value="1"/>
</dbReference>
<name>A0A814EV25_9BILA</name>
<dbReference type="EMBL" id="CAJNOU010000366">
    <property type="protein sequence ID" value="CAF0974427.1"/>
    <property type="molecule type" value="Genomic_DNA"/>
</dbReference>
<dbReference type="Gene3D" id="1.10.555.10">
    <property type="entry name" value="Rho GTPase activation protein"/>
    <property type="match status" value="1"/>
</dbReference>
<reference evidence="2" key="1">
    <citation type="submission" date="2021-02" db="EMBL/GenBank/DDBJ databases">
        <authorList>
            <person name="Nowell W R."/>
        </authorList>
    </citation>
    <scope>NUCLEOTIDE SEQUENCE</scope>
</reference>
<dbReference type="Proteomes" id="UP000663889">
    <property type="component" value="Unassembled WGS sequence"/>
</dbReference>
<organism evidence="2 3">
    <name type="scientific">Rotaria sordida</name>
    <dbReference type="NCBI Taxonomy" id="392033"/>
    <lineage>
        <taxon>Eukaryota</taxon>
        <taxon>Metazoa</taxon>
        <taxon>Spiralia</taxon>
        <taxon>Gnathifera</taxon>
        <taxon>Rotifera</taxon>
        <taxon>Eurotatoria</taxon>
        <taxon>Bdelloidea</taxon>
        <taxon>Philodinida</taxon>
        <taxon>Philodinidae</taxon>
        <taxon>Rotaria</taxon>
    </lineage>
</organism>
<dbReference type="GO" id="GO:0007266">
    <property type="term" value="P:Rho protein signal transduction"/>
    <property type="evidence" value="ECO:0007669"/>
    <property type="project" value="TreeGrafter"/>
</dbReference>
<accession>A0A814EV25</accession>
<dbReference type="SUPFAM" id="SSF48350">
    <property type="entry name" value="GTPase activation domain, GAP"/>
    <property type="match status" value="1"/>
</dbReference>
<dbReference type="PANTHER" id="PTHR46005">
    <property type="entry name" value="RHO GTPASE-ACTIVATING PROTEIN 190"/>
    <property type="match status" value="1"/>
</dbReference>
<dbReference type="InterPro" id="IPR051978">
    <property type="entry name" value="Rho-GAP_domain"/>
</dbReference>
<feature type="domain" description="Rho-GAP" evidence="1">
    <location>
        <begin position="132"/>
        <end position="321"/>
    </location>
</feature>
<dbReference type="GO" id="GO:0050770">
    <property type="term" value="P:regulation of axonogenesis"/>
    <property type="evidence" value="ECO:0007669"/>
    <property type="project" value="TreeGrafter"/>
</dbReference>